<reference evidence="2 3" key="2">
    <citation type="submission" date="2019-08" db="EMBL/GenBank/DDBJ databases">
        <title>Amycolatopsis acidicola sp. nov., isolated from peat swamp forest soil.</title>
        <authorList>
            <person name="Srisuk N."/>
        </authorList>
    </citation>
    <scope>NUCLEOTIDE SEQUENCE [LARGE SCALE GENOMIC DNA]</scope>
    <source>
        <strain evidence="2 3">TBRC 6029</strain>
    </source>
</reference>
<evidence type="ECO:0000313" key="3">
    <source>
        <dbReference type="Proteomes" id="UP000320011"/>
    </source>
</evidence>
<dbReference type="RefSeq" id="WP_144589884.1">
    <property type="nucleotide sequence ID" value="NZ_VJWX01000173.1"/>
</dbReference>
<protein>
    <submittedName>
        <fullName evidence="2">Uncharacterized protein</fullName>
    </submittedName>
</protein>
<proteinExistence type="predicted"/>
<organism evidence="2 3">
    <name type="scientific">Amycolatopsis rhizosphaerae</name>
    <dbReference type="NCBI Taxonomy" id="2053003"/>
    <lineage>
        <taxon>Bacteria</taxon>
        <taxon>Bacillati</taxon>
        <taxon>Actinomycetota</taxon>
        <taxon>Actinomycetes</taxon>
        <taxon>Pseudonocardiales</taxon>
        <taxon>Pseudonocardiaceae</taxon>
        <taxon>Amycolatopsis</taxon>
    </lineage>
</organism>
<keyword evidence="1" id="KW-0472">Membrane</keyword>
<keyword evidence="1" id="KW-1133">Transmembrane helix</keyword>
<reference evidence="2 3" key="1">
    <citation type="submission" date="2019-07" db="EMBL/GenBank/DDBJ databases">
        <authorList>
            <person name="Duangmal K."/>
            <person name="Teo W.F.A."/>
        </authorList>
    </citation>
    <scope>NUCLEOTIDE SEQUENCE [LARGE SCALE GENOMIC DNA]</scope>
    <source>
        <strain evidence="2 3">TBRC 6029</strain>
    </source>
</reference>
<dbReference type="OrthoDB" id="3617109at2"/>
<evidence type="ECO:0000256" key="1">
    <source>
        <dbReference type="SAM" id="Phobius"/>
    </source>
</evidence>
<evidence type="ECO:0000313" key="2">
    <source>
        <dbReference type="EMBL" id="TVT48119.1"/>
    </source>
</evidence>
<dbReference type="EMBL" id="VJWX01000173">
    <property type="protein sequence ID" value="TVT48119.1"/>
    <property type="molecule type" value="Genomic_DNA"/>
</dbReference>
<feature type="transmembrane region" description="Helical" evidence="1">
    <location>
        <begin position="33"/>
        <end position="51"/>
    </location>
</feature>
<keyword evidence="3" id="KW-1185">Reference proteome</keyword>
<dbReference type="Proteomes" id="UP000320011">
    <property type="component" value="Unassembled WGS sequence"/>
</dbReference>
<sequence length="148" mass="15978">MVAAFLMLVVVWVALYLPSRLTRLGDDADLTGVFLLVYAAVLVYLAGKVLARRSRVGKAARAADWTPLRVTLDYEPPRDKRALTIPGRVWAPDGTQTPVQLLNVTINLAMAAYLSGQLWVIGAPGRGDLLIGLPGYPMLGSARLGPPR</sequence>
<keyword evidence="1" id="KW-0812">Transmembrane</keyword>
<accession>A0A558CH69</accession>
<name>A0A558CH69_9PSEU</name>
<comment type="caution">
    <text evidence="2">The sequence shown here is derived from an EMBL/GenBank/DDBJ whole genome shotgun (WGS) entry which is preliminary data.</text>
</comment>
<dbReference type="AlphaFoldDB" id="A0A558CH69"/>
<gene>
    <name evidence="2" type="ORF">FNH05_18130</name>
</gene>